<dbReference type="InterPro" id="IPR010930">
    <property type="entry name" value="Flg_bb/hook_C_dom"/>
</dbReference>
<dbReference type="PANTHER" id="PTHR30435:SF19">
    <property type="entry name" value="FLAGELLAR BASAL-BODY ROD PROTEIN FLGG"/>
    <property type="match status" value="1"/>
</dbReference>
<dbReference type="InterPro" id="IPR001444">
    <property type="entry name" value="Flag_bb_rod_N"/>
</dbReference>
<dbReference type="Pfam" id="PF06429">
    <property type="entry name" value="Flg_bbr_C"/>
    <property type="match status" value="1"/>
</dbReference>
<dbReference type="NCBIfam" id="TIGR03506">
    <property type="entry name" value="FlgEFG_subfam"/>
    <property type="match status" value="1"/>
</dbReference>
<evidence type="ECO:0000259" key="4">
    <source>
        <dbReference type="Pfam" id="PF06429"/>
    </source>
</evidence>
<evidence type="ECO:0000313" key="7">
    <source>
        <dbReference type="Proteomes" id="UP000809829"/>
    </source>
</evidence>
<keyword evidence="6" id="KW-0966">Cell projection</keyword>
<evidence type="ECO:0000259" key="3">
    <source>
        <dbReference type="Pfam" id="PF00460"/>
    </source>
</evidence>
<comment type="subcellular location">
    <subcellularLocation>
        <location evidence="2">Bacterial flagellum basal body</location>
    </subcellularLocation>
</comment>
<dbReference type="RefSeq" id="WP_205188041.1">
    <property type="nucleotide sequence ID" value="NZ_JAFBFC010000005.1"/>
</dbReference>
<keyword evidence="7" id="KW-1185">Reference proteome</keyword>
<comment type="caution">
    <text evidence="6">The sequence shown here is derived from an EMBL/GenBank/DDBJ whole genome shotgun (WGS) entry which is preliminary data.</text>
</comment>
<proteinExistence type="inferred from homology"/>
<dbReference type="InterPro" id="IPR053967">
    <property type="entry name" value="LlgE_F_G-like_D1"/>
</dbReference>
<keyword evidence="2" id="KW-0975">Bacterial flagellum</keyword>
<evidence type="ECO:0000259" key="5">
    <source>
        <dbReference type="Pfam" id="PF22692"/>
    </source>
</evidence>
<dbReference type="SUPFAM" id="SSF117143">
    <property type="entry name" value="Flagellar hook protein flgE"/>
    <property type="match status" value="1"/>
</dbReference>
<comment type="similarity">
    <text evidence="1 2">Belongs to the flagella basal body rod proteins family.</text>
</comment>
<dbReference type="InterPro" id="IPR020013">
    <property type="entry name" value="Flagellar_FlgE/F/G"/>
</dbReference>
<dbReference type="Proteomes" id="UP000809829">
    <property type="component" value="Unassembled WGS sequence"/>
</dbReference>
<feature type="domain" description="Flagellar basal body rod protein N-terminal" evidence="3">
    <location>
        <begin position="7"/>
        <end position="35"/>
    </location>
</feature>
<evidence type="ECO:0000256" key="1">
    <source>
        <dbReference type="ARBA" id="ARBA00009677"/>
    </source>
</evidence>
<accession>A0ABS2QYK1</accession>
<evidence type="ECO:0000313" key="6">
    <source>
        <dbReference type="EMBL" id="MBM7704022.1"/>
    </source>
</evidence>
<keyword evidence="6" id="KW-0282">Flagellum</keyword>
<gene>
    <name evidence="6" type="ORF">JOC83_002872</name>
</gene>
<dbReference type="PANTHER" id="PTHR30435">
    <property type="entry name" value="FLAGELLAR PROTEIN"/>
    <property type="match status" value="1"/>
</dbReference>
<dbReference type="Pfam" id="PF22692">
    <property type="entry name" value="LlgE_F_G_D1"/>
    <property type="match status" value="1"/>
</dbReference>
<feature type="domain" description="Flagellar basal-body/hook protein C-terminal" evidence="4">
    <location>
        <begin position="229"/>
        <end position="273"/>
    </location>
</feature>
<dbReference type="Pfam" id="PF00460">
    <property type="entry name" value="Flg_bb_rod"/>
    <property type="match status" value="1"/>
</dbReference>
<protein>
    <submittedName>
        <fullName evidence="6">Flagellar basal-body rod protein FlgG</fullName>
    </submittedName>
</protein>
<reference evidence="6 7" key="1">
    <citation type="submission" date="2021-01" db="EMBL/GenBank/DDBJ databases">
        <title>Genomic Encyclopedia of Type Strains, Phase IV (KMG-IV): sequencing the most valuable type-strain genomes for metagenomic binning, comparative biology and taxonomic classification.</title>
        <authorList>
            <person name="Goeker M."/>
        </authorList>
    </citation>
    <scope>NUCLEOTIDE SEQUENCE [LARGE SCALE GENOMIC DNA]</scope>
    <source>
        <strain evidence="6 7">DSM 104297</strain>
    </source>
</reference>
<keyword evidence="6" id="KW-0969">Cilium</keyword>
<organism evidence="6 7">
    <name type="scientific">Priestia iocasae</name>
    <dbReference type="NCBI Taxonomy" id="2291674"/>
    <lineage>
        <taxon>Bacteria</taxon>
        <taxon>Bacillati</taxon>
        <taxon>Bacillota</taxon>
        <taxon>Bacilli</taxon>
        <taxon>Bacillales</taxon>
        <taxon>Bacillaceae</taxon>
        <taxon>Priestia</taxon>
    </lineage>
</organism>
<dbReference type="InterPro" id="IPR037925">
    <property type="entry name" value="FlgE/F/G-like"/>
</dbReference>
<sequence>MNRSMIHAANTMSQLQQRLDLISHNVANVNTVGYKKREATFSEMLYQQFDNQFDERFENNRLTPMGIRQGVGAKIGATKLLLTQGAIQQTERPLDVAFSKAGMFFQVLVEQNGQQAVKYTRSGNFQLTPVGQNDVMLVSDNGYPILDANGNSIVFSREATDITITASGEIVAQSANGIPQTFELGLVQVNRPQLLVASGGNLFELPPNQNAEEIVNELIGVRRQEAGIQQGALEQSNVDLSKEMSEMMLTQRAYQFNSRSISMSDQMMGLVNSIRS</sequence>
<name>A0ABS2QYK1_9BACI</name>
<feature type="domain" description="Flagellar hook protein FlgE/F/G-like D1" evidence="5">
    <location>
        <begin position="104"/>
        <end position="172"/>
    </location>
</feature>
<evidence type="ECO:0000256" key="2">
    <source>
        <dbReference type="RuleBase" id="RU362116"/>
    </source>
</evidence>
<dbReference type="EMBL" id="JAFBFC010000005">
    <property type="protein sequence ID" value="MBM7704022.1"/>
    <property type="molecule type" value="Genomic_DNA"/>
</dbReference>